<evidence type="ECO:0000256" key="3">
    <source>
        <dbReference type="ARBA" id="ARBA00009347"/>
    </source>
</evidence>
<evidence type="ECO:0000259" key="15">
    <source>
        <dbReference type="Pfam" id="PF02770"/>
    </source>
</evidence>
<dbReference type="Pfam" id="PF02770">
    <property type="entry name" value="Acyl-CoA_dh_M"/>
    <property type="match status" value="1"/>
</dbReference>
<evidence type="ECO:0000256" key="6">
    <source>
        <dbReference type="ARBA" id="ARBA00022827"/>
    </source>
</evidence>
<dbReference type="Pfam" id="PF00441">
    <property type="entry name" value="Acyl-CoA_dh_1"/>
    <property type="match status" value="1"/>
</dbReference>
<protein>
    <recommendedName>
        <fullName evidence="11">short-chain 2-methylacyl-CoA dehydrogenase</fullName>
        <ecNumber evidence="11">1.3.8.5</ecNumber>
    </recommendedName>
</protein>
<dbReference type="EC" id="1.3.8.5" evidence="11"/>
<gene>
    <name evidence="17" type="ORF">B0I31_11667</name>
</gene>
<sequence length="401" mass="43755">MRAPSGRIRTDRLLEEEEALRDTVREWAEEKLRPRVREMDRDALIPRDLVDELFALGLMGIQIPEHHDGGGGSIFMSALTIAEIARVDPSVAVCVDVQNVLVNTALIRWGSPELQERYLPRLARDLVGAYALTEPESGSDAFALRARARRDGDHYVLDGRKVWTTNAREAGVFVVFANAAPEHGVYGITAFVVPRDAPGLVVGSNEDKLGIRASSTCEVEFTGVRVPRDHVLGEEGDGYDIAFDTLNIGRIGIGAQMVGLAQGAFEAAVEYAQQRRQFGRPIATFQGVQLPLAQVATEIEAARLLVHDAARLADSGSRGPELLSRCAMAKYFASQVAERAASQALQTFGGNGFSTAYPVEKFYRDAMIGQIYEGTSNILLRTIAQQLLVTGRSRTAEGSRK</sequence>
<dbReference type="Gene3D" id="1.10.540.10">
    <property type="entry name" value="Acyl-CoA dehydrogenase/oxidase, N-terminal domain"/>
    <property type="match status" value="1"/>
</dbReference>
<evidence type="ECO:0000256" key="12">
    <source>
        <dbReference type="ARBA" id="ARBA00048235"/>
    </source>
</evidence>
<dbReference type="Proteomes" id="UP000241118">
    <property type="component" value="Unassembled WGS sequence"/>
</dbReference>
<dbReference type="OrthoDB" id="9765339at2"/>
<comment type="subunit">
    <text evidence="4">Homotetramer.</text>
</comment>
<comment type="similarity">
    <text evidence="3 13">Belongs to the acyl-CoA dehydrogenase family.</text>
</comment>
<dbReference type="InterPro" id="IPR013786">
    <property type="entry name" value="AcylCoA_DH/ox_N"/>
</dbReference>
<keyword evidence="5 13" id="KW-0285">Flavoprotein</keyword>
<dbReference type="InterPro" id="IPR036250">
    <property type="entry name" value="AcylCo_DH-like_C"/>
</dbReference>
<dbReference type="RefSeq" id="WP_106619457.1">
    <property type="nucleotide sequence ID" value="NZ_PYAX01000016.1"/>
</dbReference>
<evidence type="ECO:0000256" key="2">
    <source>
        <dbReference type="ARBA" id="ARBA00005198"/>
    </source>
</evidence>
<keyword evidence="18" id="KW-1185">Reference proteome</keyword>
<keyword evidence="7" id="KW-0276">Fatty acid metabolism</keyword>
<dbReference type="PANTHER" id="PTHR43884:SF1">
    <property type="entry name" value="SHORT_BRANCHED CHAIN SPECIFIC ACYL-COA DEHYDROGENASE, MITOCHONDRIAL"/>
    <property type="match status" value="1"/>
</dbReference>
<evidence type="ECO:0000313" key="17">
    <source>
        <dbReference type="EMBL" id="PSL51991.1"/>
    </source>
</evidence>
<dbReference type="GO" id="GO:0006631">
    <property type="term" value="P:fatty acid metabolic process"/>
    <property type="evidence" value="ECO:0007669"/>
    <property type="project" value="UniProtKB-KW"/>
</dbReference>
<evidence type="ECO:0000256" key="13">
    <source>
        <dbReference type="RuleBase" id="RU362125"/>
    </source>
</evidence>
<dbReference type="InterPro" id="IPR006089">
    <property type="entry name" value="Acyl-CoA_DH_CS"/>
</dbReference>
<comment type="pathway">
    <text evidence="10">Amino-acid degradation; L-isoleucine degradation.</text>
</comment>
<dbReference type="FunFam" id="1.20.140.10:FF:000004">
    <property type="entry name" value="Acyl-CoA dehydrogenase FadE25"/>
    <property type="match status" value="1"/>
</dbReference>
<comment type="cofactor">
    <cofactor evidence="1 13">
        <name>FAD</name>
        <dbReference type="ChEBI" id="CHEBI:57692"/>
    </cofactor>
</comment>
<dbReference type="Gene3D" id="2.40.110.10">
    <property type="entry name" value="Butyryl-CoA Dehydrogenase, subunit A, domain 2"/>
    <property type="match status" value="1"/>
</dbReference>
<dbReference type="PANTHER" id="PTHR43884">
    <property type="entry name" value="ACYL-COA DEHYDROGENASE"/>
    <property type="match status" value="1"/>
</dbReference>
<dbReference type="EMBL" id="PYAX01000016">
    <property type="protein sequence ID" value="PSL51991.1"/>
    <property type="molecule type" value="Genomic_DNA"/>
</dbReference>
<proteinExistence type="inferred from homology"/>
<comment type="pathway">
    <text evidence="2">Lipid metabolism; mitochondrial fatty acid beta-oxidation.</text>
</comment>
<evidence type="ECO:0000256" key="9">
    <source>
        <dbReference type="ARBA" id="ARBA00023098"/>
    </source>
</evidence>
<evidence type="ECO:0000259" key="16">
    <source>
        <dbReference type="Pfam" id="PF02771"/>
    </source>
</evidence>
<feature type="domain" description="Acyl-CoA dehydrogenase/oxidase N-terminal" evidence="16">
    <location>
        <begin position="15"/>
        <end position="124"/>
    </location>
</feature>
<evidence type="ECO:0000256" key="4">
    <source>
        <dbReference type="ARBA" id="ARBA00011881"/>
    </source>
</evidence>
<evidence type="ECO:0000256" key="11">
    <source>
        <dbReference type="ARBA" id="ARBA00039036"/>
    </source>
</evidence>
<evidence type="ECO:0000313" key="18">
    <source>
        <dbReference type="Proteomes" id="UP000241118"/>
    </source>
</evidence>
<comment type="caution">
    <text evidence="17">The sequence shown here is derived from an EMBL/GenBank/DDBJ whole genome shotgun (WGS) entry which is preliminary data.</text>
</comment>
<dbReference type="SUPFAM" id="SSF47203">
    <property type="entry name" value="Acyl-CoA dehydrogenase C-terminal domain-like"/>
    <property type="match status" value="1"/>
</dbReference>
<evidence type="ECO:0000259" key="14">
    <source>
        <dbReference type="Pfam" id="PF00441"/>
    </source>
</evidence>
<organism evidence="17 18">
    <name type="scientific">Saccharothrix carnea</name>
    <dbReference type="NCBI Taxonomy" id="1280637"/>
    <lineage>
        <taxon>Bacteria</taxon>
        <taxon>Bacillati</taxon>
        <taxon>Actinomycetota</taxon>
        <taxon>Actinomycetes</taxon>
        <taxon>Pseudonocardiales</taxon>
        <taxon>Pseudonocardiaceae</taxon>
        <taxon>Saccharothrix</taxon>
    </lineage>
</organism>
<dbReference type="Pfam" id="PF02771">
    <property type="entry name" value="Acyl-CoA_dh_N"/>
    <property type="match status" value="1"/>
</dbReference>
<feature type="domain" description="Acyl-CoA dehydrogenase/oxidase C-terminal" evidence="14">
    <location>
        <begin position="236"/>
        <end position="388"/>
    </location>
</feature>
<accession>A0A2P8I0K2</accession>
<dbReference type="PIRSF" id="PIRSF016578">
    <property type="entry name" value="HsaA"/>
    <property type="match status" value="1"/>
</dbReference>
<evidence type="ECO:0000256" key="10">
    <source>
        <dbReference type="ARBA" id="ARBA00037895"/>
    </source>
</evidence>
<keyword evidence="6 13" id="KW-0274">FAD</keyword>
<dbReference type="FunFam" id="1.10.540.10:FF:000026">
    <property type="entry name" value="Acyl-CoA dehydrogenase medium chain"/>
    <property type="match status" value="1"/>
</dbReference>
<dbReference type="AlphaFoldDB" id="A0A2P8I0K2"/>
<comment type="catalytic activity">
    <reaction evidence="12">
        <text>2-methylbutanoyl-CoA + oxidized [electron-transfer flavoprotein] + H(+) = (2E)-2-methylbut-2-enoyl-CoA + reduced [electron-transfer flavoprotein]</text>
        <dbReference type="Rhea" id="RHEA:43780"/>
        <dbReference type="Rhea" id="RHEA-COMP:10685"/>
        <dbReference type="Rhea" id="RHEA-COMP:10686"/>
        <dbReference type="ChEBI" id="CHEBI:15378"/>
        <dbReference type="ChEBI" id="CHEBI:57336"/>
        <dbReference type="ChEBI" id="CHEBI:57337"/>
        <dbReference type="ChEBI" id="CHEBI:57692"/>
        <dbReference type="ChEBI" id="CHEBI:58307"/>
        <dbReference type="EC" id="1.3.8.5"/>
    </reaction>
    <physiologicalReaction direction="left-to-right" evidence="12">
        <dbReference type="Rhea" id="RHEA:43781"/>
    </physiologicalReaction>
</comment>
<dbReference type="InterPro" id="IPR006091">
    <property type="entry name" value="Acyl-CoA_Oxase/DH_mid-dom"/>
</dbReference>
<evidence type="ECO:0000256" key="7">
    <source>
        <dbReference type="ARBA" id="ARBA00022832"/>
    </source>
</evidence>
<evidence type="ECO:0000256" key="5">
    <source>
        <dbReference type="ARBA" id="ARBA00022630"/>
    </source>
</evidence>
<dbReference type="Gene3D" id="1.20.140.10">
    <property type="entry name" value="Butyryl-CoA Dehydrogenase, subunit A, domain 3"/>
    <property type="match status" value="1"/>
</dbReference>
<reference evidence="17 18" key="1">
    <citation type="submission" date="2018-03" db="EMBL/GenBank/DDBJ databases">
        <title>Genomic Encyclopedia of Type Strains, Phase III (KMG-III): the genomes of soil and plant-associated and newly described type strains.</title>
        <authorList>
            <person name="Whitman W."/>
        </authorList>
    </citation>
    <scope>NUCLEOTIDE SEQUENCE [LARGE SCALE GENOMIC DNA]</scope>
    <source>
        <strain evidence="17 18">CGMCC 4.7097</strain>
    </source>
</reference>
<keyword evidence="8 13" id="KW-0560">Oxidoreductase</keyword>
<feature type="domain" description="Acyl-CoA oxidase/dehydrogenase middle" evidence="15">
    <location>
        <begin position="129"/>
        <end position="224"/>
    </location>
</feature>
<evidence type="ECO:0000256" key="8">
    <source>
        <dbReference type="ARBA" id="ARBA00023002"/>
    </source>
</evidence>
<dbReference type="InterPro" id="IPR046373">
    <property type="entry name" value="Acyl-CoA_Oxase/DH_mid-dom_sf"/>
</dbReference>
<keyword evidence="9" id="KW-0443">Lipid metabolism</keyword>
<dbReference type="InterPro" id="IPR009100">
    <property type="entry name" value="AcylCoA_DH/oxidase_NM_dom_sf"/>
</dbReference>
<dbReference type="SUPFAM" id="SSF56645">
    <property type="entry name" value="Acyl-CoA dehydrogenase NM domain-like"/>
    <property type="match status" value="1"/>
</dbReference>
<dbReference type="PROSITE" id="PS00072">
    <property type="entry name" value="ACYL_COA_DH_1"/>
    <property type="match status" value="1"/>
</dbReference>
<dbReference type="InterPro" id="IPR037069">
    <property type="entry name" value="AcylCoA_DH/ox_N_sf"/>
</dbReference>
<dbReference type="GO" id="GO:0003853">
    <property type="term" value="F:short-chain 2-methyl fatty acyl-CoA dehydrogenase activity"/>
    <property type="evidence" value="ECO:0007669"/>
    <property type="project" value="UniProtKB-EC"/>
</dbReference>
<dbReference type="FunFam" id="2.40.110.10:FF:000001">
    <property type="entry name" value="Acyl-CoA dehydrogenase, mitochondrial"/>
    <property type="match status" value="1"/>
</dbReference>
<evidence type="ECO:0000256" key="1">
    <source>
        <dbReference type="ARBA" id="ARBA00001974"/>
    </source>
</evidence>
<dbReference type="InterPro" id="IPR009075">
    <property type="entry name" value="AcylCo_DH/oxidase_C"/>
</dbReference>
<dbReference type="GO" id="GO:0050660">
    <property type="term" value="F:flavin adenine dinucleotide binding"/>
    <property type="evidence" value="ECO:0007669"/>
    <property type="project" value="InterPro"/>
</dbReference>
<name>A0A2P8I0K2_SACCR</name>